<dbReference type="Proteomes" id="UP000035086">
    <property type="component" value="Chromosome"/>
</dbReference>
<evidence type="ECO:0000313" key="2">
    <source>
        <dbReference type="EMBL" id="AJC22355.1"/>
    </source>
</evidence>
<protein>
    <submittedName>
        <fullName evidence="3">Uncharacterized protein</fullName>
    </submittedName>
</protein>
<sequence length="528" mass="55859">MGTSAIVSQAPMALATPPYGQERQSNLVGVNFVGNAAQGLPVAGTSGMSGGLGQALADDVAMAIPCTTCGVIGEEVAHVQSATHSDAQVHETCFAGAPGDRYKKAEERNARAYLECLLDEADRVAFAALQFTSLDRDELDNVATVLHKLSLAEEANADGRELQKIADVFSGFVRSAASVKRTDGSDVTRDGETIRKKFGEFQKLTLRLWEKHALSAQTASEAYTRRATHEGVSECLGGSLVGDVYDLKDRHAAQAQQRMKAHAFESAVAAGSPGVKLRMIATALHQEDASPELLRNVRGRNGADGTGVSADPPSVDGASPATATPGRHVPDFESEQTLEADQSQDARPVENEGPGASLSAASEESERIADNPEGSRRADMSEVHSGTPRSSRARSMVAPSVVVNGGGAEAIKASDVEPKAQPVGVPVADYQTPGGWQRGTDGKWTRGGKSVIVRTTDGFSRIDPLARVYDTLLERIEAKKNAHLIADQAPRIGKRKPMFAEVSPARHPVTSEATARHGRSDAIEEARS</sequence>
<feature type="region of interest" description="Disordered" evidence="1">
    <location>
        <begin position="495"/>
        <end position="528"/>
    </location>
</feature>
<organism evidence="3 5">
    <name type="scientific">Pandoraea pulmonicola</name>
    <dbReference type="NCBI Taxonomy" id="93221"/>
    <lineage>
        <taxon>Bacteria</taxon>
        <taxon>Pseudomonadati</taxon>
        <taxon>Pseudomonadota</taxon>
        <taxon>Betaproteobacteria</taxon>
        <taxon>Burkholderiales</taxon>
        <taxon>Burkholderiaceae</taxon>
        <taxon>Pandoraea</taxon>
    </lineage>
</organism>
<reference evidence="3 5" key="3">
    <citation type="submission" date="2018-06" db="EMBL/GenBank/DDBJ databases">
        <authorList>
            <consortium name="Pathogen Informatics"/>
            <person name="Doyle S."/>
        </authorList>
    </citation>
    <scope>NUCLEOTIDE SEQUENCE [LARGE SCALE GENOMIC DNA]</scope>
    <source>
        <strain evidence="3 5">NCTC13159</strain>
    </source>
</reference>
<dbReference type="KEGG" id="ppul:RO07_21065"/>
<proteinExistence type="predicted"/>
<dbReference type="RefSeq" id="WP_039411158.1">
    <property type="nucleotide sequence ID" value="NZ_CP010310.2"/>
</dbReference>
<keyword evidence="4" id="KW-1185">Reference proteome</keyword>
<evidence type="ECO:0000313" key="5">
    <source>
        <dbReference type="Proteomes" id="UP000254589"/>
    </source>
</evidence>
<reference evidence="4" key="1">
    <citation type="submission" date="2014-12" db="EMBL/GenBank/DDBJ databases">
        <title>Complete Genome Sequencing of Pandoraea pulmonicola DSM 16583.</title>
        <authorList>
            <person name="Chan K.-G."/>
        </authorList>
    </citation>
    <scope>NUCLEOTIDE SEQUENCE [LARGE SCALE GENOMIC DNA]</scope>
    <source>
        <strain evidence="4">DSM 16583</strain>
    </source>
</reference>
<dbReference type="EMBL" id="UGSJ01000002">
    <property type="protein sequence ID" value="SUD95591.1"/>
    <property type="molecule type" value="Genomic_DNA"/>
</dbReference>
<feature type="region of interest" description="Disordered" evidence="1">
    <location>
        <begin position="422"/>
        <end position="443"/>
    </location>
</feature>
<reference evidence="2" key="2">
    <citation type="submission" date="2016-11" db="EMBL/GenBank/DDBJ databases">
        <title>Complete Genome Sequencing of Pandoraea pulmonicola DSM 16583.</title>
        <authorList>
            <person name="Chan K.-G."/>
        </authorList>
    </citation>
    <scope>NUCLEOTIDE SEQUENCE</scope>
    <source>
        <strain evidence="2">DSM 16583</strain>
    </source>
</reference>
<dbReference type="Proteomes" id="UP000254589">
    <property type="component" value="Unassembled WGS sequence"/>
</dbReference>
<feature type="compositionally biased region" description="Basic and acidic residues" evidence="1">
    <location>
        <begin position="364"/>
        <end position="382"/>
    </location>
</feature>
<feature type="compositionally biased region" description="Basic and acidic residues" evidence="1">
    <location>
        <begin position="514"/>
        <end position="528"/>
    </location>
</feature>
<dbReference type="AlphaFoldDB" id="A0AAJ5D393"/>
<feature type="region of interest" description="Disordered" evidence="1">
    <location>
        <begin position="291"/>
        <end position="396"/>
    </location>
</feature>
<evidence type="ECO:0000256" key="1">
    <source>
        <dbReference type="SAM" id="MobiDB-lite"/>
    </source>
</evidence>
<accession>A0AAJ5D393</accession>
<dbReference type="EMBL" id="CP010310">
    <property type="protein sequence ID" value="AJC22355.1"/>
    <property type="molecule type" value="Genomic_DNA"/>
</dbReference>
<name>A0AAJ5D393_PANPU</name>
<evidence type="ECO:0000313" key="3">
    <source>
        <dbReference type="EMBL" id="SUD95591.1"/>
    </source>
</evidence>
<gene>
    <name evidence="3" type="ORF">NCTC13159_05063</name>
    <name evidence="2" type="ORF">RO07_21065</name>
</gene>
<evidence type="ECO:0000313" key="4">
    <source>
        <dbReference type="Proteomes" id="UP000035086"/>
    </source>
</evidence>